<evidence type="ECO:0000259" key="2">
    <source>
        <dbReference type="Pfam" id="PF23572"/>
    </source>
</evidence>
<dbReference type="GO" id="GO:0016881">
    <property type="term" value="F:acid-amino acid ligase activity"/>
    <property type="evidence" value="ECO:0007669"/>
    <property type="project" value="TreeGrafter"/>
</dbReference>
<dbReference type="InterPro" id="IPR004993">
    <property type="entry name" value="GH3"/>
</dbReference>
<keyword evidence="4" id="KW-1185">Reference proteome</keyword>
<dbReference type="Pfam" id="PF23572">
    <property type="entry name" value="GH3_C"/>
    <property type="match status" value="1"/>
</dbReference>
<evidence type="ECO:0008006" key="5">
    <source>
        <dbReference type="Google" id="ProtNLM"/>
    </source>
</evidence>
<sequence length="505" mass="57923">MELLSSAIQWFTKRRMHQIDHFKQYPVDVQQQLFNDLLSTAKNTEFGKKYGFSDIKSLEDYHQNVPISTYEDLYPYIERMMNGEQNILWPTKISEFSKSSGTTNARSKFIPVSKEALEDCHYKAGKDLLTIYMNNHASTMVMFGKSLGIGGTYQNHNFNSGTISGDVSAIIMKNLPFWAEFMRAPELEVALMDEWESKIEKIADTTIDKNITNIAGVPTWTLVLFERILEKTGKNTLIEVWPNLEVFFHGAVAFGPYRETFKKLIGKDDMSFMDVYNASEGFFGIQDTTNNDELLLLLDYGVFYEFIPTEELENDHPNVVQLADVEIGKNYALLITTNAGLWRYMIGDTVRFTSKYPYRIKISGRTKHFINAFGEEVVIENAEEAIKSASLATNAEVRNFTAAPVYLESGKKGGHEWAIEFKYPPNDRALFIRTLDDKLREVNSDYDAKRHKDLALIAPKVHFLERKAFYNWMKSRGKLGGQNKVPRLANHRKYIDSLLASIEIL</sequence>
<dbReference type="InterPro" id="IPR042099">
    <property type="entry name" value="ANL_N_sf"/>
</dbReference>
<comment type="caution">
    <text evidence="3">The sequence shown here is derived from an EMBL/GenBank/DDBJ whole genome shotgun (WGS) entry which is preliminary data.</text>
</comment>
<evidence type="ECO:0000313" key="3">
    <source>
        <dbReference type="EMBL" id="OHX65476.1"/>
    </source>
</evidence>
<reference evidence="3 4" key="1">
    <citation type="journal article" date="2012" name="Int. J. Syst. Evol. Microbiol.">
        <title>Flammeovirga pacifica sp. nov., isolated from deep-sea sediment.</title>
        <authorList>
            <person name="Xu H."/>
            <person name="Fu Y."/>
            <person name="Yang N."/>
            <person name="Ding Z."/>
            <person name="Lai Q."/>
            <person name="Zeng R."/>
        </authorList>
    </citation>
    <scope>NUCLEOTIDE SEQUENCE [LARGE SCALE GENOMIC DNA]</scope>
    <source>
        <strain evidence="4">DSM 24597 / LMG 26175 / WPAGA1</strain>
    </source>
</reference>
<dbReference type="Proteomes" id="UP000179797">
    <property type="component" value="Unassembled WGS sequence"/>
</dbReference>
<feature type="domain" description="GH3 middle" evidence="1">
    <location>
        <begin position="296"/>
        <end position="365"/>
    </location>
</feature>
<dbReference type="InterPro" id="IPR055378">
    <property type="entry name" value="GH3_C"/>
</dbReference>
<organism evidence="3 4">
    <name type="scientific">Flammeovirga pacifica</name>
    <dbReference type="NCBI Taxonomy" id="915059"/>
    <lineage>
        <taxon>Bacteria</taxon>
        <taxon>Pseudomonadati</taxon>
        <taxon>Bacteroidota</taxon>
        <taxon>Cytophagia</taxon>
        <taxon>Cytophagales</taxon>
        <taxon>Flammeovirgaceae</taxon>
        <taxon>Flammeovirga</taxon>
    </lineage>
</organism>
<accession>A0A1S1YWS6</accession>
<feature type="domain" description="GH3 C-terminal" evidence="2">
    <location>
        <begin position="380"/>
        <end position="493"/>
    </location>
</feature>
<protein>
    <recommendedName>
        <fullName evidence="5">GH3 auxin-responsive promoter family protein</fullName>
    </recommendedName>
</protein>
<dbReference type="InterPro" id="IPR055377">
    <property type="entry name" value="GH3_M"/>
</dbReference>
<dbReference type="PANTHER" id="PTHR31901">
    <property type="entry name" value="GH3 DOMAIN-CONTAINING PROTEIN"/>
    <property type="match status" value="1"/>
</dbReference>
<gene>
    <name evidence="3" type="ORF">NH26_03490</name>
</gene>
<dbReference type="RefSeq" id="WP_044225355.1">
    <property type="nucleotide sequence ID" value="NZ_JRYR02000001.1"/>
</dbReference>
<dbReference type="Gene3D" id="3.40.50.12780">
    <property type="entry name" value="N-terminal domain of ligase-like"/>
    <property type="match status" value="1"/>
</dbReference>
<proteinExistence type="predicted"/>
<dbReference type="EMBL" id="JRYR02000001">
    <property type="protein sequence ID" value="OHX65476.1"/>
    <property type="molecule type" value="Genomic_DNA"/>
</dbReference>
<dbReference type="AlphaFoldDB" id="A0A1S1YWS6"/>
<name>A0A1S1YWS6_FLAPC</name>
<dbReference type="GO" id="GO:0005737">
    <property type="term" value="C:cytoplasm"/>
    <property type="evidence" value="ECO:0007669"/>
    <property type="project" value="TreeGrafter"/>
</dbReference>
<evidence type="ECO:0000259" key="1">
    <source>
        <dbReference type="Pfam" id="PF23571"/>
    </source>
</evidence>
<dbReference type="PANTHER" id="PTHR31901:SF9">
    <property type="entry name" value="GH3 DOMAIN-CONTAINING PROTEIN"/>
    <property type="match status" value="1"/>
</dbReference>
<dbReference type="Pfam" id="PF03321">
    <property type="entry name" value="GH3"/>
    <property type="match status" value="1"/>
</dbReference>
<dbReference type="OrthoDB" id="5678283at2"/>
<evidence type="ECO:0000313" key="4">
    <source>
        <dbReference type="Proteomes" id="UP000179797"/>
    </source>
</evidence>
<dbReference type="Pfam" id="PF23571">
    <property type="entry name" value="GH3_M"/>
    <property type="match status" value="1"/>
</dbReference>
<dbReference type="STRING" id="915059.NH26_03490"/>